<accession>A0AAW0BSQ7</accession>
<protein>
    <submittedName>
        <fullName evidence="1">Uncharacterized protein</fullName>
    </submittedName>
</protein>
<reference evidence="1 2" key="1">
    <citation type="journal article" date="2024" name="J Genomics">
        <title>Draft genome sequencing and assembly of Favolaschia claudopus CIRM-BRFM 2984 isolated from oak limbs.</title>
        <authorList>
            <person name="Navarro D."/>
            <person name="Drula E."/>
            <person name="Chaduli D."/>
            <person name="Cazenave R."/>
            <person name="Ahrendt S."/>
            <person name="Wang J."/>
            <person name="Lipzen A."/>
            <person name="Daum C."/>
            <person name="Barry K."/>
            <person name="Grigoriev I.V."/>
            <person name="Favel A."/>
            <person name="Rosso M.N."/>
            <person name="Martin F."/>
        </authorList>
    </citation>
    <scope>NUCLEOTIDE SEQUENCE [LARGE SCALE GENOMIC DNA]</scope>
    <source>
        <strain evidence="1 2">CIRM-BRFM 2984</strain>
    </source>
</reference>
<sequence>MAWVCRSSTYQSEPHKRRAENVPSAWKSLAALHKRKGGFMALELYIDSKSTQKALLVGSQKRSIADPAALESLRFPEERETTVGDVEAEAGHGYGCGAGVKVGDGVGKLLVIGVGKD</sequence>
<dbReference type="EMBL" id="JAWWNJ010000027">
    <property type="protein sequence ID" value="KAK7029196.1"/>
    <property type="molecule type" value="Genomic_DNA"/>
</dbReference>
<gene>
    <name evidence="1" type="ORF">R3P38DRAFT_2775774</name>
</gene>
<proteinExistence type="predicted"/>
<evidence type="ECO:0000313" key="1">
    <source>
        <dbReference type="EMBL" id="KAK7029196.1"/>
    </source>
</evidence>
<name>A0AAW0BSQ7_9AGAR</name>
<keyword evidence="2" id="KW-1185">Reference proteome</keyword>
<dbReference type="Proteomes" id="UP001362999">
    <property type="component" value="Unassembled WGS sequence"/>
</dbReference>
<organism evidence="1 2">
    <name type="scientific">Favolaschia claudopus</name>
    <dbReference type="NCBI Taxonomy" id="2862362"/>
    <lineage>
        <taxon>Eukaryota</taxon>
        <taxon>Fungi</taxon>
        <taxon>Dikarya</taxon>
        <taxon>Basidiomycota</taxon>
        <taxon>Agaricomycotina</taxon>
        <taxon>Agaricomycetes</taxon>
        <taxon>Agaricomycetidae</taxon>
        <taxon>Agaricales</taxon>
        <taxon>Marasmiineae</taxon>
        <taxon>Mycenaceae</taxon>
        <taxon>Favolaschia</taxon>
    </lineage>
</organism>
<comment type="caution">
    <text evidence="1">The sequence shown here is derived from an EMBL/GenBank/DDBJ whole genome shotgun (WGS) entry which is preliminary data.</text>
</comment>
<dbReference type="AlphaFoldDB" id="A0AAW0BSQ7"/>
<evidence type="ECO:0000313" key="2">
    <source>
        <dbReference type="Proteomes" id="UP001362999"/>
    </source>
</evidence>